<reference evidence="2" key="1">
    <citation type="journal article" date="2020" name="BMC Genomics">
        <title>Correction to: Identification and distribution of gene clusters required for synthesis of sphingolipid metabolism inhibitors in diverse species of the filamentous fungus Fusarium.</title>
        <authorList>
            <person name="Kim H.S."/>
            <person name="Lohmar J.M."/>
            <person name="Busman M."/>
            <person name="Brown D.W."/>
            <person name="Naumann T.A."/>
            <person name="Divon H.H."/>
            <person name="Lysoe E."/>
            <person name="Uhlig S."/>
            <person name="Proctor R.H."/>
        </authorList>
    </citation>
    <scope>NUCLEOTIDE SEQUENCE</scope>
    <source>
        <strain evidence="2">NRRL 20472</strain>
    </source>
</reference>
<dbReference type="EMBL" id="JABEXW010000294">
    <property type="protein sequence ID" value="KAF4966411.1"/>
    <property type="molecule type" value="Genomic_DNA"/>
</dbReference>
<evidence type="ECO:0000313" key="2">
    <source>
        <dbReference type="EMBL" id="KAF4966411.1"/>
    </source>
</evidence>
<dbReference type="OrthoDB" id="3029913at2759"/>
<dbReference type="AlphaFoldDB" id="A0A8H4TYE0"/>
<proteinExistence type="predicted"/>
<name>A0A8H4TYE0_9HYPO</name>
<feature type="region of interest" description="Disordered" evidence="1">
    <location>
        <begin position="1"/>
        <end position="31"/>
    </location>
</feature>
<evidence type="ECO:0000256" key="1">
    <source>
        <dbReference type="SAM" id="MobiDB-lite"/>
    </source>
</evidence>
<sequence>MQFFSLPDEATKAQRSDDSDQARGQGSQKSFTFERPNLLEGAYGIKIVKSVSADEHNPDDTTQKKFEVLVPRFELPSDAIYSVYPEQGREVTNDVLPHIVFTDRTLPWERIENLDAEDHYPDHYDKNHVPWLALLVFTPDELQLSTTEMATIFQETSIKTSATQSDTMGIQVPIADLLELQSDTVRTPFTDTEQAAGPDTTVIFPTAFLFNGLFAAYDSNNQPTSSRTGGPDLSRHRFLAHLMRTSMGDVANADQDEQEAMREFSIVVANRVGPLVGETASHMIAHLVSLENLETLKPFPLSPTMIGESPVRVGLVSLHSWTYTCLPPNSPNIRTVFETLAHGADMLKPIIPHREDLDANAKRIISRLEDGFTIVRSRTQTGEETTALLRGALTPNLVPPIEWGLSSSTGSDLKILDADLGTMDITFSTAWSLGRTLALADRAFATSLTRIRHQILHPKTRAAMDETAAKTVESLGPCLAGTAHKSAPPDDTFNEAASPDWKVVLRFVLDLYHLVNVPQHYLLVEQSLLPRESLRFFFIDPNWINVLIDGALSLGNHELTNERKTTANDAKDPARKAIKEAISLLFEDPNFHKPTIPRFGFYLRSTIVNQFPDLKVSVQVTDSTSGDAYPLRQEVIDEETMIVFFSDAPLKEGLLSLRFELPANKQYFSAGTVTDSEVDIVYKRQYTALNPRDEHWDVPVATLKWKRNNKGVSDDKNDERERDRVFIWGTSEDTNDLRLLLVEKLAADVHQTLLEQMPKLGADWYTETTPTSAMTAFQLNNSPVNIVTVVERVELPEYDYHISSRADPSDYQIPMIEEKQDLIFSILYNKGGESLSLKYLTITISLVATQGIPPNTLLEMSWPGGAQVSMVSNLRFNTLLVHSEDGKALEIQILPWSRQGSVPMCKITELSVILSQVNVKCYRDVQEGELRVCPLQVHTEYDGNISSDTEIYATLRGVKKA</sequence>
<reference evidence="2" key="2">
    <citation type="submission" date="2020-05" db="EMBL/GenBank/DDBJ databases">
        <authorList>
            <person name="Kim H.-S."/>
            <person name="Proctor R.H."/>
            <person name="Brown D.W."/>
        </authorList>
    </citation>
    <scope>NUCLEOTIDE SEQUENCE</scope>
    <source>
        <strain evidence="2">NRRL 20472</strain>
    </source>
</reference>
<evidence type="ECO:0000313" key="3">
    <source>
        <dbReference type="Proteomes" id="UP000622797"/>
    </source>
</evidence>
<protein>
    <submittedName>
        <fullName evidence="2">Uncharacterized protein</fullName>
    </submittedName>
</protein>
<keyword evidence="3" id="KW-1185">Reference proteome</keyword>
<accession>A0A8H4TYE0</accession>
<feature type="compositionally biased region" description="Basic and acidic residues" evidence="1">
    <location>
        <begin position="9"/>
        <end position="21"/>
    </location>
</feature>
<feature type="compositionally biased region" description="Polar residues" evidence="1">
    <location>
        <begin position="22"/>
        <end position="31"/>
    </location>
</feature>
<gene>
    <name evidence="2" type="ORF">FSARC_5920</name>
</gene>
<organism evidence="2 3">
    <name type="scientific">Fusarium sarcochroum</name>
    <dbReference type="NCBI Taxonomy" id="1208366"/>
    <lineage>
        <taxon>Eukaryota</taxon>
        <taxon>Fungi</taxon>
        <taxon>Dikarya</taxon>
        <taxon>Ascomycota</taxon>
        <taxon>Pezizomycotina</taxon>
        <taxon>Sordariomycetes</taxon>
        <taxon>Hypocreomycetidae</taxon>
        <taxon>Hypocreales</taxon>
        <taxon>Nectriaceae</taxon>
        <taxon>Fusarium</taxon>
        <taxon>Fusarium lateritium species complex</taxon>
    </lineage>
</organism>
<comment type="caution">
    <text evidence="2">The sequence shown here is derived from an EMBL/GenBank/DDBJ whole genome shotgun (WGS) entry which is preliminary data.</text>
</comment>
<dbReference type="Proteomes" id="UP000622797">
    <property type="component" value="Unassembled WGS sequence"/>
</dbReference>